<dbReference type="AlphaFoldDB" id="A0A6B0V9I7"/>
<name>A0A6B0V9I7_IXORI</name>
<protein>
    <submittedName>
        <fullName evidence="3">Putative secreted protein</fullName>
    </submittedName>
</protein>
<feature type="region of interest" description="Disordered" evidence="1">
    <location>
        <begin position="56"/>
        <end position="76"/>
    </location>
</feature>
<reference evidence="3" key="1">
    <citation type="submission" date="2019-12" db="EMBL/GenBank/DDBJ databases">
        <title>An insight into the sialome of adult female Ixodes ricinus ticks feeding for 6 days.</title>
        <authorList>
            <person name="Perner J."/>
            <person name="Ribeiro J.M.C."/>
        </authorList>
    </citation>
    <scope>NUCLEOTIDE SEQUENCE</scope>
    <source>
        <strain evidence="3">Semi-engorged</strain>
        <tissue evidence="3">Salivary glands</tissue>
    </source>
</reference>
<organism evidence="3">
    <name type="scientific">Ixodes ricinus</name>
    <name type="common">Common tick</name>
    <name type="synonym">Acarus ricinus</name>
    <dbReference type="NCBI Taxonomy" id="34613"/>
    <lineage>
        <taxon>Eukaryota</taxon>
        <taxon>Metazoa</taxon>
        <taxon>Ecdysozoa</taxon>
        <taxon>Arthropoda</taxon>
        <taxon>Chelicerata</taxon>
        <taxon>Arachnida</taxon>
        <taxon>Acari</taxon>
        <taxon>Parasitiformes</taxon>
        <taxon>Ixodida</taxon>
        <taxon>Ixodoidea</taxon>
        <taxon>Ixodidae</taxon>
        <taxon>Ixodinae</taxon>
        <taxon>Ixodes</taxon>
    </lineage>
</organism>
<proteinExistence type="predicted"/>
<evidence type="ECO:0000256" key="1">
    <source>
        <dbReference type="SAM" id="MobiDB-lite"/>
    </source>
</evidence>
<accession>A0A6B0V9I7</accession>
<evidence type="ECO:0000256" key="2">
    <source>
        <dbReference type="SAM" id="SignalP"/>
    </source>
</evidence>
<dbReference type="EMBL" id="GIFC01016840">
    <property type="protein sequence ID" value="MXU98923.1"/>
    <property type="molecule type" value="Transcribed_RNA"/>
</dbReference>
<evidence type="ECO:0000313" key="3">
    <source>
        <dbReference type="EMBL" id="MXU98923.1"/>
    </source>
</evidence>
<sequence length="379" mass="41368">MMRSWRQATDISLRLLVLALSHSSRAPPGDDSPTSASDKAPSVDLACSLAAAPSRLAMEPEAERPRSSCSLSESDRGLCSMGAPIWSNLSRRRRFSSCRASSCHRSPDARSSLRCLISMRRVAISAFLLSALRTSSETCCSSRAFSRSCCRIVVGDAFSPLPHSGVWVATVGAWHNPGRAFLCSLDCPFESRLSLLEEDLMLPALRAMGPAWDIMFSLLTGSERPTAVGLLERALPAAEGPRGAALVALKMFSCAWARARCRVLSPLSGTALLPADRRVPPAARALRIIWLRSATVPRCRAVLGSKLRPKFSRETLVVKVRKLNCQPKKPSGNENNVGHPQQTLEPTALPFHRLNVRLTRFMHMQPIHWSPLGRAISAT</sequence>
<keyword evidence="2" id="KW-0732">Signal</keyword>
<feature type="chain" id="PRO_5025343666" evidence="2">
    <location>
        <begin position="27"/>
        <end position="379"/>
    </location>
</feature>
<feature type="signal peptide" evidence="2">
    <location>
        <begin position="1"/>
        <end position="26"/>
    </location>
</feature>